<organism evidence="5 6">
    <name type="scientific">Ignavigranum ruoffiae</name>
    <dbReference type="NCBI Taxonomy" id="89093"/>
    <lineage>
        <taxon>Bacteria</taxon>
        <taxon>Bacillati</taxon>
        <taxon>Bacillota</taxon>
        <taxon>Bacilli</taxon>
        <taxon>Lactobacillales</taxon>
        <taxon>Aerococcaceae</taxon>
        <taxon>Ignavigranum</taxon>
    </lineage>
</organism>
<dbReference type="OrthoDB" id="9801395at2"/>
<dbReference type="FunFam" id="3.50.80.10:FF:000001">
    <property type="entry name" value="D-aminoacyl-tRNA deacylase"/>
    <property type="match status" value="1"/>
</dbReference>
<dbReference type="RefSeq" id="WP_092570175.1">
    <property type="nucleotide sequence ID" value="NZ_CALUDV010000022.1"/>
</dbReference>
<keyword evidence="4" id="KW-0963">Cytoplasm</keyword>
<evidence type="ECO:0000313" key="6">
    <source>
        <dbReference type="Proteomes" id="UP000198833"/>
    </source>
</evidence>
<dbReference type="Gene3D" id="3.50.80.10">
    <property type="entry name" value="D-tyrosyl-tRNA(Tyr) deacylase"/>
    <property type="match status" value="1"/>
</dbReference>
<evidence type="ECO:0000313" key="5">
    <source>
        <dbReference type="EMBL" id="SEP69191.1"/>
    </source>
</evidence>
<dbReference type="HAMAP" id="MF_00518">
    <property type="entry name" value="Deacylase_Dtd"/>
    <property type="match status" value="1"/>
</dbReference>
<protein>
    <recommendedName>
        <fullName evidence="4">D-aminoacyl-tRNA deacylase</fullName>
        <shortName evidence="4">DTD</shortName>
        <ecNumber evidence="4">3.1.1.96</ecNumber>
    </recommendedName>
    <alternativeName>
        <fullName evidence="4">Gly-tRNA(Ala) deacylase</fullName>
        <ecNumber evidence="4">3.1.1.-</ecNumber>
    </alternativeName>
</protein>
<comment type="subunit">
    <text evidence="4">Homodimer.</text>
</comment>
<dbReference type="Pfam" id="PF02580">
    <property type="entry name" value="Tyr_Deacylase"/>
    <property type="match status" value="1"/>
</dbReference>
<keyword evidence="6" id="KW-1185">Reference proteome</keyword>
<dbReference type="PANTHER" id="PTHR10472:SF5">
    <property type="entry name" value="D-AMINOACYL-TRNA DEACYLASE 1"/>
    <property type="match status" value="1"/>
</dbReference>
<comment type="catalytic activity">
    <reaction evidence="4">
        <text>glycyl-tRNA(Ala) + H2O = tRNA(Ala) + glycine + H(+)</text>
        <dbReference type="Rhea" id="RHEA:53744"/>
        <dbReference type="Rhea" id="RHEA-COMP:9657"/>
        <dbReference type="Rhea" id="RHEA-COMP:13640"/>
        <dbReference type="ChEBI" id="CHEBI:15377"/>
        <dbReference type="ChEBI" id="CHEBI:15378"/>
        <dbReference type="ChEBI" id="CHEBI:57305"/>
        <dbReference type="ChEBI" id="CHEBI:78442"/>
        <dbReference type="ChEBI" id="CHEBI:78522"/>
    </reaction>
</comment>
<dbReference type="AlphaFoldDB" id="A0A1H8ZY63"/>
<evidence type="ECO:0000256" key="1">
    <source>
        <dbReference type="ARBA" id="ARBA00009673"/>
    </source>
</evidence>
<feature type="short sequence motif" description="Gly-cisPro motif, important for rejection of L-amino acids" evidence="4">
    <location>
        <begin position="137"/>
        <end position="138"/>
    </location>
</feature>
<dbReference type="STRING" id="89093.SAMN04488558_101366"/>
<dbReference type="GO" id="GO:0051500">
    <property type="term" value="F:D-tyrosyl-tRNA(Tyr) deacylase activity"/>
    <property type="evidence" value="ECO:0007669"/>
    <property type="project" value="TreeGrafter"/>
</dbReference>
<dbReference type="EC" id="3.1.1.96" evidence="4"/>
<dbReference type="GO" id="GO:0005737">
    <property type="term" value="C:cytoplasm"/>
    <property type="evidence" value="ECO:0007669"/>
    <property type="project" value="UniProtKB-SubCell"/>
</dbReference>
<dbReference type="Proteomes" id="UP000198833">
    <property type="component" value="Unassembled WGS sequence"/>
</dbReference>
<name>A0A1H8ZY63_9LACT</name>
<dbReference type="SUPFAM" id="SSF69500">
    <property type="entry name" value="DTD-like"/>
    <property type="match status" value="1"/>
</dbReference>
<dbReference type="PANTHER" id="PTHR10472">
    <property type="entry name" value="D-TYROSYL-TRNA TYR DEACYLASE"/>
    <property type="match status" value="1"/>
</dbReference>
<dbReference type="GO" id="GO:0106026">
    <property type="term" value="F:Gly-tRNA(Ala) deacylase activity"/>
    <property type="evidence" value="ECO:0007669"/>
    <property type="project" value="UniProtKB-UniRule"/>
</dbReference>
<dbReference type="GO" id="GO:0000049">
    <property type="term" value="F:tRNA binding"/>
    <property type="evidence" value="ECO:0007669"/>
    <property type="project" value="UniProtKB-UniRule"/>
</dbReference>
<dbReference type="EC" id="3.1.1.-" evidence="4"/>
<gene>
    <name evidence="4" type="primary">dtd</name>
    <name evidence="5" type="ORF">SAMN04488558_101366</name>
</gene>
<dbReference type="GO" id="GO:0043908">
    <property type="term" value="F:Ser(Gly)-tRNA(Ala) hydrolase activity"/>
    <property type="evidence" value="ECO:0007669"/>
    <property type="project" value="UniProtKB-UniRule"/>
</dbReference>
<keyword evidence="3 4" id="KW-0694">RNA-binding</keyword>
<evidence type="ECO:0000256" key="4">
    <source>
        <dbReference type="HAMAP-Rule" id="MF_00518"/>
    </source>
</evidence>
<comment type="domain">
    <text evidence="4">A Gly-cisPro motif from one monomer fits into the active site of the other monomer to allow specific chiral rejection of L-amino acids.</text>
</comment>
<evidence type="ECO:0000256" key="3">
    <source>
        <dbReference type="ARBA" id="ARBA00022884"/>
    </source>
</evidence>
<dbReference type="InterPro" id="IPR003732">
    <property type="entry name" value="Daa-tRNA_deacyls_DTD"/>
</dbReference>
<accession>A0A1H8ZY63</accession>
<evidence type="ECO:0000256" key="2">
    <source>
        <dbReference type="ARBA" id="ARBA00022555"/>
    </source>
</evidence>
<comment type="function">
    <text evidence="4">An aminoacyl-tRNA editing enzyme that deacylates mischarged D-aminoacyl-tRNAs. Also deacylates mischarged glycyl-tRNA(Ala), protecting cells against glycine mischarging by AlaRS. Acts via tRNA-based rather than protein-based catalysis; rejects L-amino acids rather than detecting D-amino acids in the active site. By recycling D-aminoacyl-tRNA to D-amino acids and free tRNA molecules, this enzyme counteracts the toxicity associated with the formation of D-aminoacyl-tRNA entities in vivo and helps enforce protein L-homochirality.</text>
</comment>
<keyword evidence="4" id="KW-0378">Hydrolase</keyword>
<dbReference type="CDD" id="cd00563">
    <property type="entry name" value="Dtyr_deacylase"/>
    <property type="match status" value="1"/>
</dbReference>
<comment type="subcellular location">
    <subcellularLocation>
        <location evidence="4">Cytoplasm</location>
    </subcellularLocation>
</comment>
<comment type="catalytic activity">
    <reaction evidence="4">
        <text>a D-aminoacyl-tRNA + H2O = a tRNA + a D-alpha-amino acid + H(+)</text>
        <dbReference type="Rhea" id="RHEA:13953"/>
        <dbReference type="Rhea" id="RHEA-COMP:10123"/>
        <dbReference type="Rhea" id="RHEA-COMP:10124"/>
        <dbReference type="ChEBI" id="CHEBI:15377"/>
        <dbReference type="ChEBI" id="CHEBI:15378"/>
        <dbReference type="ChEBI" id="CHEBI:59871"/>
        <dbReference type="ChEBI" id="CHEBI:78442"/>
        <dbReference type="ChEBI" id="CHEBI:79333"/>
        <dbReference type="EC" id="3.1.1.96"/>
    </reaction>
</comment>
<keyword evidence="2 4" id="KW-0820">tRNA-binding</keyword>
<dbReference type="GO" id="GO:0019478">
    <property type="term" value="P:D-amino acid catabolic process"/>
    <property type="evidence" value="ECO:0007669"/>
    <property type="project" value="UniProtKB-UniRule"/>
</dbReference>
<reference evidence="5 6" key="1">
    <citation type="submission" date="2016-10" db="EMBL/GenBank/DDBJ databases">
        <authorList>
            <person name="de Groot N.N."/>
        </authorList>
    </citation>
    <scope>NUCLEOTIDE SEQUENCE [LARGE SCALE GENOMIC DNA]</scope>
    <source>
        <strain evidence="5 6">DSM 15695</strain>
    </source>
</reference>
<sequence>MRAVIQSSLASKVSVDQRVIGQISKGMVVLVGVCQEDGPEDVEYLVRKISQLRIFEDAEGKTNLSLKDIEGEILSISQFTLYANTRKGNRPSFVRAADPALAQDLYQLFNQQLVDKGHHVETGEFGATMQVDISNNGPMTIILDSKQKDL</sequence>
<dbReference type="NCBIfam" id="TIGR00256">
    <property type="entry name" value="D-aminoacyl-tRNA deacylase"/>
    <property type="match status" value="1"/>
</dbReference>
<dbReference type="EMBL" id="FOEN01000001">
    <property type="protein sequence ID" value="SEP69191.1"/>
    <property type="molecule type" value="Genomic_DNA"/>
</dbReference>
<dbReference type="InterPro" id="IPR023509">
    <property type="entry name" value="DTD-like_sf"/>
</dbReference>
<comment type="similarity">
    <text evidence="1 4">Belongs to the DTD family.</text>
</comment>
<proteinExistence type="inferred from homology"/>